<evidence type="ECO:0000313" key="6">
    <source>
        <dbReference type="EMBL" id="KAJ7333399.1"/>
    </source>
</evidence>
<accession>A0AAD7EK40</accession>
<reference evidence="6" key="1">
    <citation type="submission" date="2023-03" db="EMBL/GenBank/DDBJ databases">
        <title>Massive genome expansion in bonnet fungi (Mycena s.s.) driven by repeated elements and novel gene families across ecological guilds.</title>
        <authorList>
            <consortium name="Lawrence Berkeley National Laboratory"/>
            <person name="Harder C.B."/>
            <person name="Miyauchi S."/>
            <person name="Viragh M."/>
            <person name="Kuo A."/>
            <person name="Thoen E."/>
            <person name="Andreopoulos B."/>
            <person name="Lu D."/>
            <person name="Skrede I."/>
            <person name="Drula E."/>
            <person name="Henrissat B."/>
            <person name="Morin E."/>
            <person name="Kohler A."/>
            <person name="Barry K."/>
            <person name="LaButti K."/>
            <person name="Morin E."/>
            <person name="Salamov A."/>
            <person name="Lipzen A."/>
            <person name="Mereny Z."/>
            <person name="Hegedus B."/>
            <person name="Baldrian P."/>
            <person name="Stursova M."/>
            <person name="Weitz H."/>
            <person name="Taylor A."/>
            <person name="Grigoriev I.V."/>
            <person name="Nagy L.G."/>
            <person name="Martin F."/>
            <person name="Kauserud H."/>
        </authorList>
    </citation>
    <scope>NUCLEOTIDE SEQUENCE</scope>
    <source>
        <strain evidence="6">CBHHK002</strain>
    </source>
</reference>
<dbReference type="Proteomes" id="UP001218218">
    <property type="component" value="Unassembled WGS sequence"/>
</dbReference>
<name>A0AAD7EK40_9AGAR</name>
<proteinExistence type="inferred from homology"/>
<evidence type="ECO:0000256" key="3">
    <source>
        <dbReference type="ARBA" id="ARBA00022989"/>
    </source>
</evidence>
<evidence type="ECO:0000256" key="4">
    <source>
        <dbReference type="ARBA" id="ARBA00023136"/>
    </source>
</evidence>
<keyword evidence="2 5" id="KW-0812">Transmembrane</keyword>
<dbReference type="Gene3D" id="1.20.120.1630">
    <property type="match status" value="1"/>
</dbReference>
<gene>
    <name evidence="6" type="ORF">DFH08DRAFT_814514</name>
</gene>
<keyword evidence="5" id="KW-0489">Methyltransferase</keyword>
<feature type="transmembrane region" description="Helical" evidence="5">
    <location>
        <begin position="102"/>
        <end position="120"/>
    </location>
</feature>
<dbReference type="EC" id="2.1.1.100" evidence="5"/>
<organism evidence="6 7">
    <name type="scientific">Mycena albidolilacea</name>
    <dbReference type="NCBI Taxonomy" id="1033008"/>
    <lineage>
        <taxon>Eukaryota</taxon>
        <taxon>Fungi</taxon>
        <taxon>Dikarya</taxon>
        <taxon>Basidiomycota</taxon>
        <taxon>Agaricomycotina</taxon>
        <taxon>Agaricomycetes</taxon>
        <taxon>Agaricomycetidae</taxon>
        <taxon>Agaricales</taxon>
        <taxon>Marasmiineae</taxon>
        <taxon>Mycenaceae</taxon>
        <taxon>Mycena</taxon>
    </lineage>
</organism>
<protein>
    <recommendedName>
        <fullName evidence="5">Protein-S-isoprenylcysteine O-methyltransferase</fullName>
        <ecNumber evidence="5">2.1.1.100</ecNumber>
    </recommendedName>
</protein>
<comment type="caution">
    <text evidence="5">Lacks conserved residue(s) required for the propagation of feature annotation.</text>
</comment>
<evidence type="ECO:0000256" key="1">
    <source>
        <dbReference type="ARBA" id="ARBA00004141"/>
    </source>
</evidence>
<dbReference type="Pfam" id="PF04140">
    <property type="entry name" value="ICMT"/>
    <property type="match status" value="1"/>
</dbReference>
<dbReference type="EMBL" id="JARIHO010000034">
    <property type="protein sequence ID" value="KAJ7333399.1"/>
    <property type="molecule type" value="Genomic_DNA"/>
</dbReference>
<feature type="transmembrane region" description="Helical" evidence="5">
    <location>
        <begin position="153"/>
        <end position="170"/>
    </location>
</feature>
<dbReference type="GO" id="GO:0005789">
    <property type="term" value="C:endoplasmic reticulum membrane"/>
    <property type="evidence" value="ECO:0007669"/>
    <property type="project" value="UniProtKB-SubCell"/>
</dbReference>
<keyword evidence="3 5" id="KW-1133">Transmembrane helix</keyword>
<keyword evidence="5" id="KW-0808">Transferase</keyword>
<keyword evidence="5" id="KW-0949">S-adenosyl-L-methionine</keyword>
<feature type="transmembrane region" description="Helical" evidence="5">
    <location>
        <begin position="190"/>
        <end position="210"/>
    </location>
</feature>
<sequence length="241" mass="27278">MSSLLKIPLILADSFCMRITATPPNPPLSPGQHILYIPDWRERFLRSLAWPSVVLRTISHTLNVLQICLIIASHNRTGALSSYILLHAAPAACNERLTITPVFAVGLGITIAGTVLRVLCYRTLGRHFTFELSLQPTHKLIARGPYAFVRHPSYTALMVTLVGGWMTLALRGSYVWECVLWEQRGTFGRGVIGIWAGVALAVVASLVLRMPREDEILRKRFREEWNEWKRAVPWKIVPWIF</sequence>
<comment type="subcellular location">
    <subcellularLocation>
        <location evidence="5">Endoplasmic reticulum membrane</location>
        <topology evidence="5">Multi-pass membrane protein</topology>
    </subcellularLocation>
    <subcellularLocation>
        <location evidence="1">Membrane</location>
        <topology evidence="1">Multi-pass membrane protein</topology>
    </subcellularLocation>
</comment>
<keyword evidence="7" id="KW-1185">Reference proteome</keyword>
<comment type="similarity">
    <text evidence="5">Belongs to the class VI-like SAM-binding methyltransferase superfamily. Isoprenylcysteine carboxyl methyltransferase family.</text>
</comment>
<dbReference type="PANTHER" id="PTHR12714:SF9">
    <property type="entry name" value="PROTEIN-S-ISOPRENYLCYSTEINE O-METHYLTRANSFERASE"/>
    <property type="match status" value="1"/>
</dbReference>
<keyword evidence="5" id="KW-0256">Endoplasmic reticulum</keyword>
<evidence type="ECO:0000313" key="7">
    <source>
        <dbReference type="Proteomes" id="UP001218218"/>
    </source>
</evidence>
<dbReference type="PANTHER" id="PTHR12714">
    <property type="entry name" value="PROTEIN-S ISOPRENYLCYSTEINE O-METHYLTRANSFERASE"/>
    <property type="match status" value="1"/>
</dbReference>
<dbReference type="GO" id="GO:0032259">
    <property type="term" value="P:methylation"/>
    <property type="evidence" value="ECO:0007669"/>
    <property type="project" value="UniProtKB-KW"/>
</dbReference>
<dbReference type="AlphaFoldDB" id="A0AAD7EK40"/>
<comment type="caution">
    <text evidence="6">The sequence shown here is derived from an EMBL/GenBank/DDBJ whole genome shotgun (WGS) entry which is preliminary data.</text>
</comment>
<evidence type="ECO:0000256" key="2">
    <source>
        <dbReference type="ARBA" id="ARBA00022692"/>
    </source>
</evidence>
<dbReference type="InterPro" id="IPR007269">
    <property type="entry name" value="ICMT_MeTrfase"/>
</dbReference>
<comment type="catalytic activity">
    <reaction evidence="5">
        <text>[protein]-C-terminal S-[(2E,6E)-farnesyl]-L-cysteine + S-adenosyl-L-methionine = [protein]-C-terminal S-[(2E,6E)-farnesyl]-L-cysteine methyl ester + S-adenosyl-L-homocysteine</text>
        <dbReference type="Rhea" id="RHEA:21672"/>
        <dbReference type="Rhea" id="RHEA-COMP:12125"/>
        <dbReference type="Rhea" id="RHEA-COMP:12126"/>
        <dbReference type="ChEBI" id="CHEBI:57856"/>
        <dbReference type="ChEBI" id="CHEBI:59789"/>
        <dbReference type="ChEBI" id="CHEBI:90510"/>
        <dbReference type="ChEBI" id="CHEBI:90511"/>
        <dbReference type="EC" id="2.1.1.100"/>
    </reaction>
</comment>
<dbReference type="GO" id="GO:0004671">
    <property type="term" value="F:protein C-terminal S-isoprenylcysteine carboxyl O-methyltransferase activity"/>
    <property type="evidence" value="ECO:0007669"/>
    <property type="project" value="UniProtKB-EC"/>
</dbReference>
<keyword evidence="4 5" id="KW-0472">Membrane</keyword>
<evidence type="ECO:0000256" key="5">
    <source>
        <dbReference type="RuleBase" id="RU362022"/>
    </source>
</evidence>